<sequence>MEFPNTKLEIPSVWNLRCELLRSRLSSPSYPPTRHHPSSLAWLHPHTPSPPHPLPSFTPLFSSSFFAHSSSSLLRLDWGAPSLPKTRWWWLSNCLSKGILGSS</sequence>
<name>A0A5B7HPQ5_PORTR</name>
<gene>
    <name evidence="1" type="ORF">E2C01_065919</name>
</gene>
<organism evidence="1 2">
    <name type="scientific">Portunus trituberculatus</name>
    <name type="common">Swimming crab</name>
    <name type="synonym">Neptunus trituberculatus</name>
    <dbReference type="NCBI Taxonomy" id="210409"/>
    <lineage>
        <taxon>Eukaryota</taxon>
        <taxon>Metazoa</taxon>
        <taxon>Ecdysozoa</taxon>
        <taxon>Arthropoda</taxon>
        <taxon>Crustacea</taxon>
        <taxon>Multicrustacea</taxon>
        <taxon>Malacostraca</taxon>
        <taxon>Eumalacostraca</taxon>
        <taxon>Eucarida</taxon>
        <taxon>Decapoda</taxon>
        <taxon>Pleocyemata</taxon>
        <taxon>Brachyura</taxon>
        <taxon>Eubrachyura</taxon>
        <taxon>Portunoidea</taxon>
        <taxon>Portunidae</taxon>
        <taxon>Portuninae</taxon>
        <taxon>Portunus</taxon>
    </lineage>
</organism>
<keyword evidence="2" id="KW-1185">Reference proteome</keyword>
<comment type="caution">
    <text evidence="1">The sequence shown here is derived from an EMBL/GenBank/DDBJ whole genome shotgun (WGS) entry which is preliminary data.</text>
</comment>
<protein>
    <submittedName>
        <fullName evidence="1">Uncharacterized protein</fullName>
    </submittedName>
</protein>
<dbReference type="EMBL" id="VSRR010033257">
    <property type="protein sequence ID" value="MPC71635.1"/>
    <property type="molecule type" value="Genomic_DNA"/>
</dbReference>
<accession>A0A5B7HPQ5</accession>
<proteinExistence type="predicted"/>
<dbReference type="AlphaFoldDB" id="A0A5B7HPQ5"/>
<evidence type="ECO:0000313" key="2">
    <source>
        <dbReference type="Proteomes" id="UP000324222"/>
    </source>
</evidence>
<evidence type="ECO:0000313" key="1">
    <source>
        <dbReference type="EMBL" id="MPC71635.1"/>
    </source>
</evidence>
<reference evidence="1 2" key="1">
    <citation type="submission" date="2019-05" db="EMBL/GenBank/DDBJ databases">
        <title>Another draft genome of Portunus trituberculatus and its Hox gene families provides insights of decapod evolution.</title>
        <authorList>
            <person name="Jeong J.-H."/>
            <person name="Song I."/>
            <person name="Kim S."/>
            <person name="Choi T."/>
            <person name="Kim D."/>
            <person name="Ryu S."/>
            <person name="Kim W."/>
        </authorList>
    </citation>
    <scope>NUCLEOTIDE SEQUENCE [LARGE SCALE GENOMIC DNA]</scope>
    <source>
        <tissue evidence="1">Muscle</tissue>
    </source>
</reference>
<dbReference type="Proteomes" id="UP000324222">
    <property type="component" value="Unassembled WGS sequence"/>
</dbReference>